<dbReference type="NCBIfam" id="TIGR03841">
    <property type="entry name" value="F420_Rv3093c"/>
    <property type="match status" value="1"/>
</dbReference>
<feature type="domain" description="Luciferase-like" evidence="2">
    <location>
        <begin position="9"/>
        <end position="290"/>
    </location>
</feature>
<dbReference type="SUPFAM" id="SSF51679">
    <property type="entry name" value="Bacterial luciferase-like"/>
    <property type="match status" value="1"/>
</dbReference>
<dbReference type="GO" id="GO:0016705">
    <property type="term" value="F:oxidoreductase activity, acting on paired donors, with incorporation or reduction of molecular oxygen"/>
    <property type="evidence" value="ECO:0007669"/>
    <property type="project" value="InterPro"/>
</dbReference>
<organism evidence="3 4">
    <name type="scientific">Parafrankia soli</name>
    <dbReference type="NCBI Taxonomy" id="2599596"/>
    <lineage>
        <taxon>Bacteria</taxon>
        <taxon>Bacillati</taxon>
        <taxon>Actinomycetota</taxon>
        <taxon>Actinomycetes</taxon>
        <taxon>Frankiales</taxon>
        <taxon>Frankiaceae</taxon>
        <taxon>Parafrankia</taxon>
    </lineage>
</organism>
<dbReference type="AlphaFoldDB" id="A0A1S1Q5A5"/>
<dbReference type="PANTHER" id="PTHR43244:SF1">
    <property type="entry name" value="5,10-METHYLENETETRAHYDROMETHANOPTERIN REDUCTASE"/>
    <property type="match status" value="1"/>
</dbReference>
<evidence type="ECO:0000313" key="3">
    <source>
        <dbReference type="EMBL" id="OHV28292.1"/>
    </source>
</evidence>
<dbReference type="Pfam" id="PF00296">
    <property type="entry name" value="Bac_luciferase"/>
    <property type="match status" value="1"/>
</dbReference>
<dbReference type="CDD" id="cd01097">
    <property type="entry name" value="Tetrahydromethanopterin_reductase"/>
    <property type="match status" value="1"/>
</dbReference>
<keyword evidence="1" id="KW-0560">Oxidoreductase</keyword>
<dbReference type="InterPro" id="IPR050564">
    <property type="entry name" value="F420-G6PD/mer"/>
</dbReference>
<dbReference type="Gene3D" id="3.20.20.30">
    <property type="entry name" value="Luciferase-like domain"/>
    <property type="match status" value="1"/>
</dbReference>
<protein>
    <submittedName>
        <fullName evidence="3">LLM class F420-dependent oxidoreductase</fullName>
    </submittedName>
</protein>
<evidence type="ECO:0000259" key="2">
    <source>
        <dbReference type="Pfam" id="PF00296"/>
    </source>
</evidence>
<dbReference type="InterPro" id="IPR036661">
    <property type="entry name" value="Luciferase-like_sf"/>
</dbReference>
<evidence type="ECO:0000256" key="1">
    <source>
        <dbReference type="ARBA" id="ARBA00023002"/>
    </source>
</evidence>
<dbReference type="OrthoDB" id="3457164at2"/>
<proteinExistence type="predicted"/>
<sequence length="313" mass="33661">MTIPLADAPLTDLPALCGRLADAGYTDVWSSEATTTDGIVPLALAAGEPRLRLGSAIVSAYTRGPALLAQTAATMAAAAPGRFVLGLGTSSDVIVSNWNSIPFSRPYQRMLDTVRFLRRAFAGEKISEEFPSFTVRGFRLGVVPPAPPKIMVAALRPRMLEFAGREADGVILNWLSPADCDTVLPHVREHNSDAEVVARIFVYVHDDPAAARPLLRKMIAAYLTVPVYREFHLWLGRQSALEGMWSAWAAGDRKAALAAIPDEVVDELIVHGTVEQCRAGLRRYVEHGVTTPVLSIVNGGPNPMDLASALAAD</sequence>
<gene>
    <name evidence="3" type="ORF">BBK14_03855</name>
</gene>
<dbReference type="RefSeq" id="WP_071063694.1">
    <property type="nucleotide sequence ID" value="NZ_MAXA01000213.1"/>
</dbReference>
<dbReference type="InterPro" id="IPR011251">
    <property type="entry name" value="Luciferase-like_dom"/>
</dbReference>
<dbReference type="InterPro" id="IPR022526">
    <property type="entry name" value="F420_Rv3093c"/>
</dbReference>
<dbReference type="PANTHER" id="PTHR43244">
    <property type="match status" value="1"/>
</dbReference>
<reference evidence="4" key="1">
    <citation type="submission" date="2016-07" db="EMBL/GenBank/DDBJ databases">
        <title>Frankia sp. NRRL B-16219 Genome sequencing.</title>
        <authorList>
            <person name="Ghodhbane-Gtari F."/>
            <person name="Swanson E."/>
            <person name="Gueddou A."/>
            <person name="Louati M."/>
            <person name="Nouioui I."/>
            <person name="Hezbri K."/>
            <person name="Abebe-Akele F."/>
            <person name="Simpson S."/>
            <person name="Morris K."/>
            <person name="Thomas K."/>
            <person name="Gtari M."/>
            <person name="Tisa L.S."/>
        </authorList>
    </citation>
    <scope>NUCLEOTIDE SEQUENCE [LARGE SCALE GENOMIC DNA]</scope>
    <source>
        <strain evidence="4">NRRL B-16219</strain>
    </source>
</reference>
<dbReference type="Proteomes" id="UP000179769">
    <property type="component" value="Unassembled WGS sequence"/>
</dbReference>
<dbReference type="EMBL" id="MAXA01000213">
    <property type="protein sequence ID" value="OHV28292.1"/>
    <property type="molecule type" value="Genomic_DNA"/>
</dbReference>
<keyword evidence="4" id="KW-1185">Reference proteome</keyword>
<accession>A0A1S1Q5A5</accession>
<comment type="caution">
    <text evidence="3">The sequence shown here is derived from an EMBL/GenBank/DDBJ whole genome shotgun (WGS) entry which is preliminary data.</text>
</comment>
<name>A0A1S1Q5A5_9ACTN</name>
<evidence type="ECO:0000313" key="4">
    <source>
        <dbReference type="Proteomes" id="UP000179769"/>
    </source>
</evidence>